<dbReference type="InterPro" id="IPR008930">
    <property type="entry name" value="Terpenoid_cyclase/PrenylTrfase"/>
</dbReference>
<comment type="caution">
    <text evidence="1">The sequence shown here is derived from an EMBL/GenBank/DDBJ whole genome shotgun (WGS) entry which is preliminary data.</text>
</comment>
<protein>
    <recommendedName>
        <fullName evidence="3">Prenyltransferase</fullName>
    </recommendedName>
</protein>
<evidence type="ECO:0000313" key="1">
    <source>
        <dbReference type="EMBL" id="MFC5907757.1"/>
    </source>
</evidence>
<name>A0ABW1G2H2_9ACTN</name>
<dbReference type="EMBL" id="JBHSQJ010000040">
    <property type="protein sequence ID" value="MFC5907757.1"/>
    <property type="molecule type" value="Genomic_DNA"/>
</dbReference>
<dbReference type="SUPFAM" id="SSF48239">
    <property type="entry name" value="Terpenoid cyclases/Protein prenyltransferases"/>
    <property type="match status" value="1"/>
</dbReference>
<organism evidence="1 2">
    <name type="scientific">Streptacidiphilus monticola</name>
    <dbReference type="NCBI Taxonomy" id="2161674"/>
    <lineage>
        <taxon>Bacteria</taxon>
        <taxon>Bacillati</taxon>
        <taxon>Actinomycetota</taxon>
        <taxon>Actinomycetes</taxon>
        <taxon>Kitasatosporales</taxon>
        <taxon>Streptomycetaceae</taxon>
        <taxon>Streptacidiphilus</taxon>
    </lineage>
</organism>
<sequence>MTWLNESMLDRAGRFLWTSGRVLEQRRFAWHFGGPAEPADREGLLAALDGYRTPDGGYAFGLEPDVRGPAPQPLAVPTALRVLAEAGALGADRLGPLCDWLAGVAAPDGGVPSVLRTLRPYPRPPWLPIADEPPGDLLATGQIVGPLLRSGFDHPWLEPAVDFCRRAVEALQDTHPYEVGAALCFLDALPDDPWARQQARRLGELVRAQRLVLLDPAHPEQARLAPGYAPGEFHLPYDYAPEPGSLARSWFTDAEMDRSLAYLAGQQQEDGGWPIRWAQWSPTTVVEARPGVTLAALLTLRAHDRAAAA</sequence>
<keyword evidence="2" id="KW-1185">Reference proteome</keyword>
<reference evidence="2" key="1">
    <citation type="journal article" date="2019" name="Int. J. Syst. Evol. Microbiol.">
        <title>The Global Catalogue of Microorganisms (GCM) 10K type strain sequencing project: providing services to taxonomists for standard genome sequencing and annotation.</title>
        <authorList>
            <consortium name="The Broad Institute Genomics Platform"/>
            <consortium name="The Broad Institute Genome Sequencing Center for Infectious Disease"/>
            <person name="Wu L."/>
            <person name="Ma J."/>
        </authorList>
    </citation>
    <scope>NUCLEOTIDE SEQUENCE [LARGE SCALE GENOMIC DNA]</scope>
    <source>
        <strain evidence="2">JCM 4816</strain>
    </source>
</reference>
<proteinExistence type="predicted"/>
<dbReference type="Proteomes" id="UP001596174">
    <property type="component" value="Unassembled WGS sequence"/>
</dbReference>
<accession>A0ABW1G2H2</accession>
<evidence type="ECO:0000313" key="2">
    <source>
        <dbReference type="Proteomes" id="UP001596174"/>
    </source>
</evidence>
<evidence type="ECO:0008006" key="3">
    <source>
        <dbReference type="Google" id="ProtNLM"/>
    </source>
</evidence>
<gene>
    <name evidence="1" type="ORF">ACFP3V_11065</name>
</gene>
<dbReference type="RefSeq" id="WP_380582505.1">
    <property type="nucleotide sequence ID" value="NZ_JBHSQJ010000040.1"/>
</dbReference>